<dbReference type="PROSITE" id="PS51459">
    <property type="entry name" value="FIDO"/>
    <property type="match status" value="1"/>
</dbReference>
<dbReference type="GeneID" id="82190299"/>
<dbReference type="InterPro" id="IPR003812">
    <property type="entry name" value="Fido"/>
</dbReference>
<feature type="domain" description="Fido" evidence="1">
    <location>
        <begin position="149"/>
        <end position="313"/>
    </location>
</feature>
<name>R9L1I1_9ACTN</name>
<comment type="caution">
    <text evidence="2">The sequence shown here is derived from an EMBL/GenBank/DDBJ whole genome shotgun (WGS) entry which is preliminary data.</text>
</comment>
<gene>
    <name evidence="2" type="ORF">C811_00710</name>
</gene>
<dbReference type="RefSeq" id="WP_016308937.1">
    <property type="nucleotide sequence ID" value="NZ_KE159646.1"/>
</dbReference>
<dbReference type="InterPro" id="IPR053737">
    <property type="entry name" value="Type_II_TA_Toxin"/>
</dbReference>
<dbReference type="PANTHER" id="PTHR35810:SF1">
    <property type="entry name" value="CYTOPLASMIC PROTEIN"/>
    <property type="match status" value="1"/>
</dbReference>
<dbReference type="InterPro" id="IPR011204">
    <property type="entry name" value="Virulence_RhuM-like"/>
</dbReference>
<dbReference type="Gene3D" id="1.20.120.1870">
    <property type="entry name" value="Fic/DOC protein, Fido domain"/>
    <property type="match status" value="1"/>
</dbReference>
<dbReference type="Proteomes" id="UP000014204">
    <property type="component" value="Unassembled WGS sequence"/>
</dbReference>
<evidence type="ECO:0000313" key="2">
    <source>
        <dbReference type="EMBL" id="EOS52674.1"/>
    </source>
</evidence>
<evidence type="ECO:0000259" key="1">
    <source>
        <dbReference type="PROSITE" id="PS51459"/>
    </source>
</evidence>
<evidence type="ECO:0000313" key="3">
    <source>
        <dbReference type="Proteomes" id="UP000014204"/>
    </source>
</evidence>
<dbReference type="SUPFAM" id="SSF140931">
    <property type="entry name" value="Fic-like"/>
    <property type="match status" value="1"/>
</dbReference>
<reference evidence="2 3" key="1">
    <citation type="submission" date="2013-04" db="EMBL/GenBank/DDBJ databases">
        <title>The Genome Sequence of Enterorhabdus caecimuris B7.</title>
        <authorList>
            <consortium name="The Broad Institute Genomics Platform"/>
            <consortium name="The Broad Institute Genome Sequencing Center for Infectious Disease"/>
            <person name="Earl A."/>
            <person name="Xavier R."/>
            <person name="Elson C."/>
            <person name="Duck W."/>
            <person name="Walker B."/>
            <person name="Young S."/>
            <person name="Zeng Q."/>
            <person name="Gargeya S."/>
            <person name="Fitzgerald M."/>
            <person name="Haas B."/>
            <person name="Abouelleil A."/>
            <person name="Allen A.W."/>
            <person name="Alvarado L."/>
            <person name="Arachchi H.M."/>
            <person name="Berlin A.M."/>
            <person name="Chapman S.B."/>
            <person name="Gainer-Dewar J."/>
            <person name="Goldberg J."/>
            <person name="Griggs A."/>
            <person name="Gujja S."/>
            <person name="Hansen M."/>
            <person name="Howarth C."/>
            <person name="Imamovic A."/>
            <person name="Ireland A."/>
            <person name="Larimer J."/>
            <person name="McCowan C."/>
            <person name="Murphy C."/>
            <person name="Pearson M."/>
            <person name="Poon T.W."/>
            <person name="Priest M."/>
            <person name="Roberts A."/>
            <person name="Saif S."/>
            <person name="Shea T."/>
            <person name="Sisk P."/>
            <person name="Sykes S."/>
            <person name="Wortman J."/>
            <person name="Nusbaum C."/>
            <person name="Birren B."/>
        </authorList>
    </citation>
    <scope>NUCLEOTIDE SEQUENCE [LARGE SCALE GENOMIC DNA]</scope>
    <source>
        <strain evidence="2 3">B7</strain>
    </source>
</reference>
<dbReference type="Pfam" id="PF13310">
    <property type="entry name" value="Virulence_RhuM"/>
    <property type="match status" value="1"/>
</dbReference>
<dbReference type="STRING" id="1235794.C811_00710"/>
<dbReference type="EMBL" id="ASSY01000005">
    <property type="protein sequence ID" value="EOS52674.1"/>
    <property type="molecule type" value="Genomic_DNA"/>
</dbReference>
<proteinExistence type="predicted"/>
<protein>
    <recommendedName>
        <fullName evidence="1">Fido domain-containing protein</fullName>
    </recommendedName>
</protein>
<dbReference type="eggNOG" id="COG3943">
    <property type="taxonomic scope" value="Bacteria"/>
</dbReference>
<dbReference type="AlphaFoldDB" id="R9L1I1"/>
<sequence length="322" mass="36377">MVEANGVSQIVLFESSDGEVNLEVASDQSTVWLTKEQLAILFDRDRTVISRHIANVYKEGEVDRDSTCAKIAQVQIEGDREVERQVEYYNLDVIISVGYRVKSQRGVEFRRWATDVLRRYIIEGRAENEKRLAQLAQVISVMERLPEEIGAAQILEIVKSYAPALDLLDDYDHQSLGRPRGSEGVYVLDYDECRDLIGSLRFAGESDIFGVEKDDSFHSSIAAIYQSFGGQELYPSVQEKAANLLYFIVKNHSFHDGNKRIAASLFLYFLDRNGLLYDDDRKLVGDDALVATTIMIAESRPDEKEAMVSLVMNFLALGRGLE</sequence>
<keyword evidence="3" id="KW-1185">Reference proteome</keyword>
<organism evidence="2 3">
    <name type="scientific">Adlercreutzia caecimuris B7</name>
    <dbReference type="NCBI Taxonomy" id="1235794"/>
    <lineage>
        <taxon>Bacteria</taxon>
        <taxon>Bacillati</taxon>
        <taxon>Actinomycetota</taxon>
        <taxon>Coriobacteriia</taxon>
        <taxon>Eggerthellales</taxon>
        <taxon>Eggerthellaceae</taxon>
        <taxon>Adlercreutzia</taxon>
    </lineage>
</organism>
<dbReference type="PANTHER" id="PTHR35810">
    <property type="entry name" value="CYTOPLASMIC PROTEIN-RELATED"/>
    <property type="match status" value="1"/>
</dbReference>
<dbReference type="PATRIC" id="fig|1235794.3.peg.694"/>
<dbReference type="HOGENOM" id="CLU_048266_1_0_11"/>
<dbReference type="InterPro" id="IPR036597">
    <property type="entry name" value="Fido-like_dom_sf"/>
</dbReference>
<dbReference type="OrthoDB" id="9802752at2"/>
<dbReference type="Pfam" id="PF02661">
    <property type="entry name" value="Fic"/>
    <property type="match status" value="1"/>
</dbReference>
<dbReference type="eggNOG" id="COG3654">
    <property type="taxonomic scope" value="Bacteria"/>
</dbReference>
<accession>R9L1I1</accession>